<sequence>MASTGRESLAVKRATEVAFDSAPTEPAPLPCPHPLPSYWTQTSSEPGPAQGVFTPQDGVDMEPEVDVAIIGAGITGISAAYHLANRLTPRYDGQPIKVVVLEARDFCSGATGRNGGHLTPLSVLSYDELASNPAHLSRFLSSTSREEHWGNDRGTKTDEVIRKILTLEARTSAEILMIIQEGDSLDVELVSGSNWHLCQSSEEEAAFDASIERAKRAGLSDLAMQVKKVPSEEWHKRLHDPSKITAVYEIPGSTVHSRRLVLLLHQLAYANAQRSKTDLKVFTQTPVLAVKSLSGGASSLETPRGNVRARYVIHATNAYASHLLPQYAGPKGIVPTRAQCVSVLPSKSPSEGEPLWQMGFSLNHGFEYLQQRPNRSTDGAVQTCILGGGRWAAIDREWGVADDTKTNPDVSAVLRPMLSDLFPNNFSKGDPVELEWTGIIGHSKSGDPFVGPVVASAPASHGARQYIVAGYSGHGMTRAYSCAEVVVDMIVADRAGEEWVPPVW</sequence>
<dbReference type="InterPro" id="IPR006076">
    <property type="entry name" value="FAD-dep_OxRdtase"/>
</dbReference>
<dbReference type="OrthoDB" id="429143at2759"/>
<dbReference type="PANTHER" id="PTHR13847:SF260">
    <property type="entry name" value="FAD DEPENDENT OXIDOREDUCTASE DOMAIN-CONTAINING PROTEIN"/>
    <property type="match status" value="1"/>
</dbReference>
<protein>
    <submittedName>
        <fullName evidence="2">FAD dependent oxidoreductase</fullName>
    </submittedName>
</protein>
<dbReference type="STRING" id="1684307.A0A316UKE1"/>
<evidence type="ECO:0000313" key="3">
    <source>
        <dbReference type="Proteomes" id="UP000245942"/>
    </source>
</evidence>
<evidence type="ECO:0000313" key="2">
    <source>
        <dbReference type="EMBL" id="PWN23695.1"/>
    </source>
</evidence>
<dbReference type="GeneID" id="37011796"/>
<accession>A0A316UKE1</accession>
<dbReference type="RefSeq" id="XP_025350855.1">
    <property type="nucleotide sequence ID" value="XM_025490062.1"/>
</dbReference>
<dbReference type="PANTHER" id="PTHR13847">
    <property type="entry name" value="SARCOSINE DEHYDROGENASE-RELATED"/>
    <property type="match status" value="1"/>
</dbReference>
<keyword evidence="3" id="KW-1185">Reference proteome</keyword>
<gene>
    <name evidence="2" type="ORF">BCV69DRAFT_243322</name>
</gene>
<reference evidence="2 3" key="1">
    <citation type="journal article" date="2018" name="Mol. Biol. Evol.">
        <title>Broad Genomic Sampling Reveals a Smut Pathogenic Ancestry of the Fungal Clade Ustilaginomycotina.</title>
        <authorList>
            <person name="Kijpornyongpan T."/>
            <person name="Mondo S.J."/>
            <person name="Barry K."/>
            <person name="Sandor L."/>
            <person name="Lee J."/>
            <person name="Lipzen A."/>
            <person name="Pangilinan J."/>
            <person name="LaButti K."/>
            <person name="Hainaut M."/>
            <person name="Henrissat B."/>
            <person name="Grigoriev I.V."/>
            <person name="Spatafora J.W."/>
            <person name="Aime M.C."/>
        </authorList>
    </citation>
    <scope>NUCLEOTIDE SEQUENCE [LARGE SCALE GENOMIC DNA]</scope>
    <source>
        <strain evidence="2 3">MCA 4718</strain>
    </source>
</reference>
<dbReference type="Proteomes" id="UP000245942">
    <property type="component" value="Unassembled WGS sequence"/>
</dbReference>
<dbReference type="Gene3D" id="3.50.50.60">
    <property type="entry name" value="FAD/NAD(P)-binding domain"/>
    <property type="match status" value="1"/>
</dbReference>
<proteinExistence type="predicted"/>
<name>A0A316UKE1_9BASI</name>
<dbReference type="SUPFAM" id="SSF51905">
    <property type="entry name" value="FAD/NAD(P)-binding domain"/>
    <property type="match status" value="1"/>
</dbReference>
<dbReference type="GO" id="GO:0005737">
    <property type="term" value="C:cytoplasm"/>
    <property type="evidence" value="ECO:0007669"/>
    <property type="project" value="TreeGrafter"/>
</dbReference>
<dbReference type="Pfam" id="PF01266">
    <property type="entry name" value="DAO"/>
    <property type="match status" value="1"/>
</dbReference>
<dbReference type="Gene3D" id="3.30.9.10">
    <property type="entry name" value="D-Amino Acid Oxidase, subunit A, domain 2"/>
    <property type="match status" value="1"/>
</dbReference>
<feature type="domain" description="FAD dependent oxidoreductase" evidence="1">
    <location>
        <begin position="66"/>
        <end position="489"/>
    </location>
</feature>
<dbReference type="InterPro" id="IPR036188">
    <property type="entry name" value="FAD/NAD-bd_sf"/>
</dbReference>
<evidence type="ECO:0000259" key="1">
    <source>
        <dbReference type="Pfam" id="PF01266"/>
    </source>
</evidence>
<dbReference type="AlphaFoldDB" id="A0A316UKE1"/>
<dbReference type="EMBL" id="KZ819321">
    <property type="protein sequence ID" value="PWN23695.1"/>
    <property type="molecule type" value="Genomic_DNA"/>
</dbReference>
<organism evidence="2 3">
    <name type="scientific">Pseudomicrostroma glucosiphilum</name>
    <dbReference type="NCBI Taxonomy" id="1684307"/>
    <lineage>
        <taxon>Eukaryota</taxon>
        <taxon>Fungi</taxon>
        <taxon>Dikarya</taxon>
        <taxon>Basidiomycota</taxon>
        <taxon>Ustilaginomycotina</taxon>
        <taxon>Exobasidiomycetes</taxon>
        <taxon>Microstromatales</taxon>
        <taxon>Microstromatales incertae sedis</taxon>
        <taxon>Pseudomicrostroma</taxon>
    </lineage>
</organism>